<keyword evidence="2" id="KW-1185">Reference proteome</keyword>
<proteinExistence type="predicted"/>
<reference evidence="1 2" key="1">
    <citation type="submission" date="2020-05" db="EMBL/GenBank/DDBJ databases">
        <title>Genomic Encyclopedia of Type Strains, Phase III (KMG-III): the genomes of soil and plant-associated and newly described type strains.</title>
        <authorList>
            <person name="Whitman W."/>
        </authorList>
    </citation>
    <scope>NUCLEOTIDE SEQUENCE [LARGE SCALE GENOMIC DNA]</scope>
    <source>
        <strain evidence="1 2">KCTC 19046</strain>
    </source>
</reference>
<name>A0ABX2A045_9MICO</name>
<accession>A0ABX2A045</accession>
<evidence type="ECO:0000313" key="2">
    <source>
        <dbReference type="Proteomes" id="UP000757540"/>
    </source>
</evidence>
<comment type="caution">
    <text evidence="1">The sequence shown here is derived from an EMBL/GenBank/DDBJ whole genome shotgun (WGS) entry which is preliminary data.</text>
</comment>
<organism evidence="1 2">
    <name type="scientific">Isoptericola halotolerans</name>
    <dbReference type="NCBI Taxonomy" id="300560"/>
    <lineage>
        <taxon>Bacteria</taxon>
        <taxon>Bacillati</taxon>
        <taxon>Actinomycetota</taxon>
        <taxon>Actinomycetes</taxon>
        <taxon>Micrococcales</taxon>
        <taxon>Promicromonosporaceae</taxon>
        <taxon>Isoptericola</taxon>
    </lineage>
</organism>
<dbReference type="EMBL" id="JABEZU010000001">
    <property type="protein sequence ID" value="NOV95936.1"/>
    <property type="molecule type" value="Genomic_DNA"/>
</dbReference>
<gene>
    <name evidence="1" type="ORF">HDG69_000489</name>
</gene>
<dbReference type="RefSeq" id="WP_343036217.1">
    <property type="nucleotide sequence ID" value="NZ_BAAAML010000002.1"/>
</dbReference>
<sequence length="221" mass="22114">MVDVLTPVVLAVSCAVWCVVVPGGRRASALAADGGRPGRRGMTAFLRALRPREPRPDQVRVAVAQVGAMLRSGAAPATAWSRALGVPVDAEGIPEADALARAVGGARPAAAVIAAARLAREVGAPLGRVLEAVGDALVAQAEADAEQEASLAGPQTTARVLLWLPVLGAVLGTVLGADPVATATDGGAGTAAVLLGVLALLAGRTWTRRLVDVARAAGQAR</sequence>
<dbReference type="Proteomes" id="UP000757540">
    <property type="component" value="Unassembled WGS sequence"/>
</dbReference>
<evidence type="ECO:0000313" key="1">
    <source>
        <dbReference type="EMBL" id="NOV95936.1"/>
    </source>
</evidence>
<protein>
    <submittedName>
        <fullName evidence="1">Tight adherence protein B</fullName>
    </submittedName>
</protein>